<dbReference type="AlphaFoldDB" id="A0A8J2JG12"/>
<comment type="caution">
    <text evidence="2">The sequence shown here is derived from an EMBL/GenBank/DDBJ whole genome shotgun (WGS) entry which is preliminary data.</text>
</comment>
<reference evidence="2" key="1">
    <citation type="submission" date="2021-06" db="EMBL/GenBank/DDBJ databases">
        <authorList>
            <person name="Hodson N. C."/>
            <person name="Mongue J. A."/>
            <person name="Jaron S. K."/>
        </authorList>
    </citation>
    <scope>NUCLEOTIDE SEQUENCE</scope>
</reference>
<gene>
    <name evidence="2" type="ORF">AFUS01_LOCUS8853</name>
</gene>
<organism evidence="2 3">
    <name type="scientific">Allacma fusca</name>
    <dbReference type="NCBI Taxonomy" id="39272"/>
    <lineage>
        <taxon>Eukaryota</taxon>
        <taxon>Metazoa</taxon>
        <taxon>Ecdysozoa</taxon>
        <taxon>Arthropoda</taxon>
        <taxon>Hexapoda</taxon>
        <taxon>Collembola</taxon>
        <taxon>Symphypleona</taxon>
        <taxon>Sminthuridae</taxon>
        <taxon>Allacma</taxon>
    </lineage>
</organism>
<sequence length="72" mass="7439">MICINAVGFLFLCSASSSSLDTVDDAAPVVSDIPKRSDCTGEDVVNVKPKQSFFGKLLSSIGSIFSGHKGGS</sequence>
<keyword evidence="3" id="KW-1185">Reference proteome</keyword>
<dbReference type="EMBL" id="CAJVCH010062176">
    <property type="protein sequence ID" value="CAG7719530.1"/>
    <property type="molecule type" value="Genomic_DNA"/>
</dbReference>
<evidence type="ECO:0000256" key="1">
    <source>
        <dbReference type="SAM" id="SignalP"/>
    </source>
</evidence>
<dbReference type="Proteomes" id="UP000708208">
    <property type="component" value="Unassembled WGS sequence"/>
</dbReference>
<accession>A0A8J2JG12</accession>
<name>A0A8J2JG12_9HEXA</name>
<proteinExistence type="predicted"/>
<evidence type="ECO:0000313" key="3">
    <source>
        <dbReference type="Proteomes" id="UP000708208"/>
    </source>
</evidence>
<keyword evidence="1" id="KW-0732">Signal</keyword>
<evidence type="ECO:0000313" key="2">
    <source>
        <dbReference type="EMBL" id="CAG7719530.1"/>
    </source>
</evidence>
<protein>
    <submittedName>
        <fullName evidence="2">Uncharacterized protein</fullName>
    </submittedName>
</protein>
<feature type="chain" id="PRO_5035283900" evidence="1">
    <location>
        <begin position="18"/>
        <end position="72"/>
    </location>
</feature>
<feature type="signal peptide" evidence="1">
    <location>
        <begin position="1"/>
        <end position="17"/>
    </location>
</feature>